<gene>
    <name evidence="1" type="ORF">ACFO6W_10250</name>
</gene>
<dbReference type="PANTHER" id="PTHR32305:SF15">
    <property type="entry name" value="PROTEIN RHSA-RELATED"/>
    <property type="match status" value="1"/>
</dbReference>
<dbReference type="Proteomes" id="UP001596023">
    <property type="component" value="Unassembled WGS sequence"/>
</dbReference>
<dbReference type="NCBIfam" id="TIGR03696">
    <property type="entry name" value="Rhs_assc_core"/>
    <property type="match status" value="1"/>
</dbReference>
<accession>A0ABV9KVC1</accession>
<proteinExistence type="predicted"/>
<dbReference type="InterPro" id="IPR050708">
    <property type="entry name" value="T6SS_VgrG/RHS"/>
</dbReference>
<dbReference type="Pfam" id="PF15659">
    <property type="entry name" value="Toxin-JAB1"/>
    <property type="match status" value="1"/>
</dbReference>
<keyword evidence="2" id="KW-1185">Reference proteome</keyword>
<comment type="caution">
    <text evidence="1">The sequence shown here is derived from an EMBL/GenBank/DDBJ whole genome shotgun (WGS) entry which is preliminary data.</text>
</comment>
<evidence type="ECO:0000313" key="1">
    <source>
        <dbReference type="EMBL" id="MFC4674077.1"/>
    </source>
</evidence>
<dbReference type="EMBL" id="JBHSGN010000067">
    <property type="protein sequence ID" value="MFC4674077.1"/>
    <property type="molecule type" value="Genomic_DNA"/>
</dbReference>
<dbReference type="Gene3D" id="2.180.10.10">
    <property type="entry name" value="RHS repeat-associated core"/>
    <property type="match status" value="1"/>
</dbReference>
<protein>
    <submittedName>
        <fullName evidence="1">JAB-like toxin 1 domain-containing protein</fullName>
    </submittedName>
</protein>
<name>A0ABV9KVC1_9BACT</name>
<sequence>MVISSLTAKAKNYYTYSASGVKLRTEQRYDSNYTVTPSNATNPTNDGLADYKNTDYAGNIIYETVKRSSTITNKTRILVDGGYWENNVYYFYVTDHLGNNRMVADAGGTAIQRNHYYPFGMSFADTPLAEQGKQPYKYNGKELDQMHGLNMYDNLARLYDPVIPHTPTPDPHAENYYSWSPYAWVGNNPMKYIDPTGMDTIHINEQGRIAWQSNPSDTDVFYIVDANGNKITNQDGSYVSLSFNSKVVNTMSNGTYQSYGYDRYDIDGTKNATSLFEFLADNTTVEWSHGVYDSAEDTKYNVLTTSHNSSLEAGASAVFYDMIDNGRFPSISNHSHPRGTRIPSGLVETGYPSGDVIAARAEVRYIQRKNQNRQAPSYNIYIPKSQRQTNQKYFPYSHTWYNSPRAIVPF</sequence>
<dbReference type="PANTHER" id="PTHR32305">
    <property type="match status" value="1"/>
</dbReference>
<dbReference type="RefSeq" id="WP_379996003.1">
    <property type="nucleotide sequence ID" value="NZ_JBHSGN010000067.1"/>
</dbReference>
<dbReference type="InterPro" id="IPR028218">
    <property type="entry name" value="Toxin-JAB1"/>
</dbReference>
<evidence type="ECO:0000313" key="2">
    <source>
        <dbReference type="Proteomes" id="UP001596023"/>
    </source>
</evidence>
<reference evidence="2" key="1">
    <citation type="journal article" date="2019" name="Int. J. Syst. Evol. Microbiol.">
        <title>The Global Catalogue of Microorganisms (GCM) 10K type strain sequencing project: providing services to taxonomists for standard genome sequencing and annotation.</title>
        <authorList>
            <consortium name="The Broad Institute Genomics Platform"/>
            <consortium name="The Broad Institute Genome Sequencing Center for Infectious Disease"/>
            <person name="Wu L."/>
            <person name="Ma J."/>
        </authorList>
    </citation>
    <scope>NUCLEOTIDE SEQUENCE [LARGE SCALE GENOMIC DNA]</scope>
    <source>
        <strain evidence="2">CCUG 66188</strain>
    </source>
</reference>
<dbReference type="InterPro" id="IPR022385">
    <property type="entry name" value="Rhs_assc_core"/>
</dbReference>
<organism evidence="1 2">
    <name type="scientific">Dysgonomonas termitidis</name>
    <dbReference type="NCBI Taxonomy" id="1516126"/>
    <lineage>
        <taxon>Bacteria</taxon>
        <taxon>Pseudomonadati</taxon>
        <taxon>Bacteroidota</taxon>
        <taxon>Bacteroidia</taxon>
        <taxon>Bacteroidales</taxon>
        <taxon>Dysgonomonadaceae</taxon>
        <taxon>Dysgonomonas</taxon>
    </lineage>
</organism>